<evidence type="ECO:0000313" key="2">
    <source>
        <dbReference type="Proteomes" id="UP000030321"/>
    </source>
</evidence>
<dbReference type="Proteomes" id="UP000030321">
    <property type="component" value="Unassembled WGS sequence"/>
</dbReference>
<dbReference type="AlphaFoldDB" id="A0A0A1VPR2"/>
<name>A0A0A1VPR2_MICAE</name>
<reference evidence="2" key="1">
    <citation type="journal article" date="2015" name="Genome">
        <title>Whole Genome Sequence of the Non-Microcystin-Producing Microcystis aeruginosa Strain NIES-44.</title>
        <authorList>
            <person name="Okano K."/>
            <person name="Miyata N."/>
            <person name="Ozaki Y."/>
        </authorList>
    </citation>
    <scope>NUCLEOTIDE SEQUENCE [LARGE SCALE GENOMIC DNA]</scope>
    <source>
        <strain evidence="2">NIES-44</strain>
    </source>
</reference>
<proteinExistence type="predicted"/>
<gene>
    <name evidence="1" type="ORF">N44_02317</name>
</gene>
<dbReference type="RefSeq" id="WP_045356697.1">
    <property type="nucleotide sequence ID" value="NZ_BBPA01000005.1"/>
</dbReference>
<organism evidence="1 2">
    <name type="scientific">Microcystis aeruginosa NIES-44</name>
    <dbReference type="NCBI Taxonomy" id="449439"/>
    <lineage>
        <taxon>Bacteria</taxon>
        <taxon>Bacillati</taxon>
        <taxon>Cyanobacteriota</taxon>
        <taxon>Cyanophyceae</taxon>
        <taxon>Oscillatoriophycideae</taxon>
        <taxon>Chroococcales</taxon>
        <taxon>Microcystaceae</taxon>
        <taxon>Microcystis</taxon>
    </lineage>
</organism>
<accession>A0A0A1VPR2</accession>
<protein>
    <submittedName>
        <fullName evidence="1">Uncharacterized protein</fullName>
    </submittedName>
</protein>
<dbReference type="EMBL" id="BBPA01000005">
    <property type="protein sequence ID" value="GAL91604.1"/>
    <property type="molecule type" value="Genomic_DNA"/>
</dbReference>
<evidence type="ECO:0000313" key="1">
    <source>
        <dbReference type="EMBL" id="GAL91604.1"/>
    </source>
</evidence>
<sequence>MQKAASLPDRYRIGKTQFYERRQHLIRLGYAMEAEKHGRNSYYSDEQVQIFDDLNTHYRKWGTFEGFPSATPEIADKQTETEKNSPVTNAQTGLVQRESEKVINDSVDAEEIFVDTNPLEDIQEDNFRRVDEAAQFAAAQNLVAFNYLTVNYMKERNFSVPGLRSQVEKSSRVVEESLDSLKQSPEVIAKKLIQRTKKEPEQMT</sequence>
<comment type="caution">
    <text evidence="1">The sequence shown here is derived from an EMBL/GenBank/DDBJ whole genome shotgun (WGS) entry which is preliminary data.</text>
</comment>